<keyword evidence="1" id="KW-0489">Methyltransferase</keyword>
<dbReference type="Proteomes" id="UP000814128">
    <property type="component" value="Unassembled WGS sequence"/>
</dbReference>
<accession>A0ACB8Q9N3</accession>
<gene>
    <name evidence="1" type="ORF">K488DRAFT_80751</name>
</gene>
<keyword evidence="1" id="KW-0808">Transferase</keyword>
<name>A0ACB8Q9N3_9AGAM</name>
<keyword evidence="2" id="KW-1185">Reference proteome</keyword>
<protein>
    <submittedName>
        <fullName evidence="1">Methyltransferase-domain-containing protein</fullName>
    </submittedName>
</protein>
<organism evidence="1 2">
    <name type="scientific">Vararia minispora EC-137</name>
    <dbReference type="NCBI Taxonomy" id="1314806"/>
    <lineage>
        <taxon>Eukaryota</taxon>
        <taxon>Fungi</taxon>
        <taxon>Dikarya</taxon>
        <taxon>Basidiomycota</taxon>
        <taxon>Agaricomycotina</taxon>
        <taxon>Agaricomycetes</taxon>
        <taxon>Russulales</taxon>
        <taxon>Lachnocladiaceae</taxon>
        <taxon>Vararia</taxon>
    </lineage>
</organism>
<evidence type="ECO:0000313" key="1">
    <source>
        <dbReference type="EMBL" id="KAI0028306.1"/>
    </source>
</evidence>
<reference evidence="1" key="2">
    <citation type="journal article" date="2022" name="New Phytol.">
        <title>Evolutionary transition to the ectomycorrhizal habit in the genomes of a hyperdiverse lineage of mushroom-forming fungi.</title>
        <authorList>
            <person name="Looney B."/>
            <person name="Miyauchi S."/>
            <person name="Morin E."/>
            <person name="Drula E."/>
            <person name="Courty P.E."/>
            <person name="Kohler A."/>
            <person name="Kuo A."/>
            <person name="LaButti K."/>
            <person name="Pangilinan J."/>
            <person name="Lipzen A."/>
            <person name="Riley R."/>
            <person name="Andreopoulos W."/>
            <person name="He G."/>
            <person name="Johnson J."/>
            <person name="Nolan M."/>
            <person name="Tritt A."/>
            <person name="Barry K.W."/>
            <person name="Grigoriev I.V."/>
            <person name="Nagy L.G."/>
            <person name="Hibbett D."/>
            <person name="Henrissat B."/>
            <person name="Matheny P.B."/>
            <person name="Labbe J."/>
            <person name="Martin F.M."/>
        </authorList>
    </citation>
    <scope>NUCLEOTIDE SEQUENCE</scope>
    <source>
        <strain evidence="1">EC-137</strain>
    </source>
</reference>
<comment type="caution">
    <text evidence="1">The sequence shown here is derived from an EMBL/GenBank/DDBJ whole genome shotgun (WGS) entry which is preliminary data.</text>
</comment>
<sequence>MAQHIALAIADEERLDQQDPLRHLREHATIIPPQPTSVQNALLDLAVPLPTPHPPIRLTLAVDAAPGCGGITWPAGEVLARYLARRGPRALKGKRILELGSGTGLVGILAGALGADVWITDQAPLVPTMHRNSELNAPLAPSVRVAELNWGEPIPPDLPPTFDLVLAADCVYFEPAFPLLVQTLRDLLPPAQRETEALFCYKKRRKADKRFFALLKKHFTWEDVKDDPERETYAREAISLLRLRRR</sequence>
<reference evidence="1" key="1">
    <citation type="submission" date="2021-02" db="EMBL/GenBank/DDBJ databases">
        <authorList>
            <consortium name="DOE Joint Genome Institute"/>
            <person name="Ahrendt S."/>
            <person name="Looney B.P."/>
            <person name="Miyauchi S."/>
            <person name="Morin E."/>
            <person name="Drula E."/>
            <person name="Courty P.E."/>
            <person name="Chicoki N."/>
            <person name="Fauchery L."/>
            <person name="Kohler A."/>
            <person name="Kuo A."/>
            <person name="Labutti K."/>
            <person name="Pangilinan J."/>
            <person name="Lipzen A."/>
            <person name="Riley R."/>
            <person name="Andreopoulos W."/>
            <person name="He G."/>
            <person name="Johnson J."/>
            <person name="Barry K.W."/>
            <person name="Grigoriev I.V."/>
            <person name="Nagy L."/>
            <person name="Hibbett D."/>
            <person name="Henrissat B."/>
            <person name="Matheny P.B."/>
            <person name="Labbe J."/>
            <person name="Martin F."/>
        </authorList>
    </citation>
    <scope>NUCLEOTIDE SEQUENCE</scope>
    <source>
        <strain evidence="1">EC-137</strain>
    </source>
</reference>
<evidence type="ECO:0000313" key="2">
    <source>
        <dbReference type="Proteomes" id="UP000814128"/>
    </source>
</evidence>
<dbReference type="EMBL" id="MU273766">
    <property type="protein sequence ID" value="KAI0028306.1"/>
    <property type="molecule type" value="Genomic_DNA"/>
</dbReference>
<proteinExistence type="predicted"/>